<protein>
    <submittedName>
        <fullName evidence="2">Uncharacterized protein</fullName>
    </submittedName>
</protein>
<organism evidence="2 3">
    <name type="scientific">Kitasatospora phosalacinea</name>
    <dbReference type="NCBI Taxonomy" id="2065"/>
    <lineage>
        <taxon>Bacteria</taxon>
        <taxon>Bacillati</taxon>
        <taxon>Actinomycetota</taxon>
        <taxon>Actinomycetes</taxon>
        <taxon>Kitasatosporales</taxon>
        <taxon>Streptomycetaceae</taxon>
        <taxon>Kitasatospora</taxon>
    </lineage>
</organism>
<evidence type="ECO:0000313" key="2">
    <source>
        <dbReference type="EMBL" id="MFE1355298.1"/>
    </source>
</evidence>
<dbReference type="Proteomes" id="UP001599542">
    <property type="component" value="Unassembled WGS sequence"/>
</dbReference>
<comment type="caution">
    <text evidence="2">The sequence shown here is derived from an EMBL/GenBank/DDBJ whole genome shotgun (WGS) entry which is preliminary data.</text>
</comment>
<proteinExistence type="predicted"/>
<evidence type="ECO:0000256" key="1">
    <source>
        <dbReference type="SAM" id="Coils"/>
    </source>
</evidence>
<accession>A0ABW6GRD3</accession>
<reference evidence="2 3" key="1">
    <citation type="submission" date="2024-09" db="EMBL/GenBank/DDBJ databases">
        <title>The Natural Products Discovery Center: Release of the First 8490 Sequenced Strains for Exploring Actinobacteria Biosynthetic Diversity.</title>
        <authorList>
            <person name="Kalkreuter E."/>
            <person name="Kautsar S.A."/>
            <person name="Yang D."/>
            <person name="Bader C.D."/>
            <person name="Teijaro C.N."/>
            <person name="Fluegel L."/>
            <person name="Davis C.M."/>
            <person name="Simpson J.R."/>
            <person name="Lauterbach L."/>
            <person name="Steele A.D."/>
            <person name="Gui C."/>
            <person name="Meng S."/>
            <person name="Li G."/>
            <person name="Viehrig K."/>
            <person name="Ye F."/>
            <person name="Su P."/>
            <person name="Kiefer A.F."/>
            <person name="Nichols A."/>
            <person name="Cepeda A.J."/>
            <person name="Yan W."/>
            <person name="Fan B."/>
            <person name="Jiang Y."/>
            <person name="Adhikari A."/>
            <person name="Zheng C.-J."/>
            <person name="Schuster L."/>
            <person name="Cowan T.M."/>
            <person name="Smanski M.J."/>
            <person name="Chevrette M.G."/>
            <person name="De Carvalho L.P.S."/>
            <person name="Shen B."/>
        </authorList>
    </citation>
    <scope>NUCLEOTIDE SEQUENCE [LARGE SCALE GENOMIC DNA]</scope>
    <source>
        <strain evidence="2 3">NPDC058753</strain>
    </source>
</reference>
<keyword evidence="1" id="KW-0175">Coiled coil</keyword>
<feature type="coiled-coil region" evidence="1">
    <location>
        <begin position="8"/>
        <end position="56"/>
    </location>
</feature>
<sequence length="57" mass="6948">MTDTQPTAAELDERERRLRADFEDARTALNRAQRRLDRITNELRGIRYQRREMENNQ</sequence>
<dbReference type="EMBL" id="JBHYPX010000058">
    <property type="protein sequence ID" value="MFE1355298.1"/>
    <property type="molecule type" value="Genomic_DNA"/>
</dbReference>
<dbReference type="RefSeq" id="WP_380329401.1">
    <property type="nucleotide sequence ID" value="NZ_JBHYPW010000056.1"/>
</dbReference>
<name>A0ABW6GRD3_9ACTN</name>
<keyword evidence="3" id="KW-1185">Reference proteome</keyword>
<evidence type="ECO:0000313" key="3">
    <source>
        <dbReference type="Proteomes" id="UP001599542"/>
    </source>
</evidence>
<gene>
    <name evidence="2" type="ORF">ACFW6T_25230</name>
</gene>